<dbReference type="AlphaFoldDB" id="T0Q671"/>
<dbReference type="VEuPathDB" id="FungiDB:SDRG_12165"/>
<accession>T0Q671</accession>
<dbReference type="InParanoid" id="T0Q671"/>
<gene>
    <name evidence="1" type="ORF">SDRG_12165</name>
</gene>
<protein>
    <submittedName>
        <fullName evidence="1">Uncharacterized protein</fullName>
    </submittedName>
</protein>
<dbReference type="Proteomes" id="UP000030762">
    <property type="component" value="Unassembled WGS sequence"/>
</dbReference>
<name>T0Q671_SAPDV</name>
<evidence type="ECO:0000313" key="1">
    <source>
        <dbReference type="EMBL" id="EQC30106.1"/>
    </source>
</evidence>
<dbReference type="EMBL" id="JH767178">
    <property type="protein sequence ID" value="EQC30106.1"/>
    <property type="molecule type" value="Genomic_DNA"/>
</dbReference>
<proteinExistence type="predicted"/>
<dbReference type="OrthoDB" id="10310029at2759"/>
<dbReference type="RefSeq" id="XP_008616449.1">
    <property type="nucleotide sequence ID" value="XM_008618227.1"/>
</dbReference>
<evidence type="ECO:0000313" key="2">
    <source>
        <dbReference type="Proteomes" id="UP000030762"/>
    </source>
</evidence>
<organism evidence="1 2">
    <name type="scientific">Saprolegnia diclina (strain VS20)</name>
    <dbReference type="NCBI Taxonomy" id="1156394"/>
    <lineage>
        <taxon>Eukaryota</taxon>
        <taxon>Sar</taxon>
        <taxon>Stramenopiles</taxon>
        <taxon>Oomycota</taxon>
        <taxon>Saprolegniomycetes</taxon>
        <taxon>Saprolegniales</taxon>
        <taxon>Saprolegniaceae</taxon>
        <taxon>Saprolegnia</taxon>
    </lineage>
</organism>
<sequence>MVGRAKTIYSSLRKEHVSTSATIRTVDDRYDDLTFVIADKGMTRADCEARLARLAKIKQAVGPRMDVFHFAPSQADADDLALVLESDATLETLSQADAARLRSLAAQHGSFGEEKQAKIAAATRLCYRLDHVEREFEICESLGLGRKVLRAINEQERVRLRAHLESPWAKVTSMDDVVFSEEEAAKRRLRILHKLEAKGTTSRCKCCTYRKHAPRYSARKDCRDVTRLRVGDWATEDNEIDDDVADAFLDDDVKDGDDMDREQCDGAAEYTDMVLSYV</sequence>
<reference evidence="1 2" key="1">
    <citation type="submission" date="2012-04" db="EMBL/GenBank/DDBJ databases">
        <title>The Genome Sequence of Saprolegnia declina VS20.</title>
        <authorList>
            <consortium name="The Broad Institute Genome Sequencing Platform"/>
            <person name="Russ C."/>
            <person name="Nusbaum C."/>
            <person name="Tyler B."/>
            <person name="van West P."/>
            <person name="Dieguez-Uribeondo J."/>
            <person name="de Bruijn I."/>
            <person name="Tripathy S."/>
            <person name="Jiang R."/>
            <person name="Young S.K."/>
            <person name="Zeng Q."/>
            <person name="Gargeya S."/>
            <person name="Fitzgerald M."/>
            <person name="Haas B."/>
            <person name="Abouelleil A."/>
            <person name="Alvarado L."/>
            <person name="Arachchi H.M."/>
            <person name="Berlin A."/>
            <person name="Chapman S.B."/>
            <person name="Goldberg J."/>
            <person name="Griggs A."/>
            <person name="Gujja S."/>
            <person name="Hansen M."/>
            <person name="Howarth C."/>
            <person name="Imamovic A."/>
            <person name="Larimer J."/>
            <person name="McCowen C."/>
            <person name="Montmayeur A."/>
            <person name="Murphy C."/>
            <person name="Neiman D."/>
            <person name="Pearson M."/>
            <person name="Priest M."/>
            <person name="Roberts A."/>
            <person name="Saif S."/>
            <person name="Shea T."/>
            <person name="Sisk P."/>
            <person name="Sykes S."/>
            <person name="Wortman J."/>
            <person name="Nusbaum C."/>
            <person name="Birren B."/>
        </authorList>
    </citation>
    <scope>NUCLEOTIDE SEQUENCE [LARGE SCALE GENOMIC DNA]</scope>
    <source>
        <strain evidence="1 2">VS20</strain>
    </source>
</reference>
<keyword evidence="2" id="KW-1185">Reference proteome</keyword>
<dbReference type="OMA" id="CKCCTYR"/>
<dbReference type="GeneID" id="19952892"/>